<proteinExistence type="predicted"/>
<keyword evidence="3" id="KW-1185">Reference proteome</keyword>
<dbReference type="InterPro" id="IPR000477">
    <property type="entry name" value="RT_dom"/>
</dbReference>
<evidence type="ECO:0000313" key="2">
    <source>
        <dbReference type="EMBL" id="RYR04437.1"/>
    </source>
</evidence>
<reference evidence="2 3" key="1">
    <citation type="submission" date="2019-01" db="EMBL/GenBank/DDBJ databases">
        <title>Sequencing of cultivated peanut Arachis hypogaea provides insights into genome evolution and oil improvement.</title>
        <authorList>
            <person name="Chen X."/>
        </authorList>
    </citation>
    <scope>NUCLEOTIDE SEQUENCE [LARGE SCALE GENOMIC DNA]</scope>
    <source>
        <strain evidence="3">cv. Fuhuasheng</strain>
        <tissue evidence="2">Leaves</tissue>
    </source>
</reference>
<dbReference type="SUPFAM" id="SSF56219">
    <property type="entry name" value="DNase I-like"/>
    <property type="match status" value="1"/>
</dbReference>
<accession>A0A444YR87</accession>
<sequence>MKGFQEALQMNQLLDLGFAGHSFTWTNNQPGEMTIQERLDRTVATIDWKEAFPETIVRHLQRYRSDHCPLLIDVTGQENKRRRNRPNIFRFEEMWLQNQECKEVICKSWSGSAEHLKWKLENCGRKLQQWGKQNFGQLPKKIKEKQDSIEHLTTLPQSESTIMRLKETQRELDDLLYQEEIKWAQRSRATWLKAGDKNTKYFHQKAPQRNKRNRIERITDDAGILFEDEEKIEEIIVNFYEDLFKTEGTMEEEQVAAVVGGRVSHEAFNILEEDFTQEEVRTALKHMHPTKAPGLDGMPALFYQRMWDIMGEETSKWVLNCLNGEGDFEEMNNTSLCLIPKTKTPKHTREYRPISLCNVVFKLATKVIANRLKQILPGIVGEYQSAFTPGRLITDNGLVAFDIFHYMRKKVNGAKGYVGIKLDMAKAYDRIE</sequence>
<evidence type="ECO:0000259" key="1">
    <source>
        <dbReference type="Pfam" id="PF00078"/>
    </source>
</evidence>
<name>A0A444YR87_ARAHY</name>
<dbReference type="InterPro" id="IPR036691">
    <property type="entry name" value="Endo/exonu/phosph_ase_sf"/>
</dbReference>
<protein>
    <recommendedName>
        <fullName evidence="1">Reverse transcriptase domain-containing protein</fullName>
    </recommendedName>
</protein>
<evidence type="ECO:0000313" key="3">
    <source>
        <dbReference type="Proteomes" id="UP000289738"/>
    </source>
</evidence>
<comment type="caution">
    <text evidence="2">The sequence shown here is derived from an EMBL/GenBank/DDBJ whole genome shotgun (WGS) entry which is preliminary data.</text>
</comment>
<dbReference type="SUPFAM" id="SSF56672">
    <property type="entry name" value="DNA/RNA polymerases"/>
    <property type="match status" value="1"/>
</dbReference>
<dbReference type="PANTHER" id="PTHR31635:SF196">
    <property type="entry name" value="REVERSE TRANSCRIPTASE DOMAIN-CONTAINING PROTEIN-RELATED"/>
    <property type="match status" value="1"/>
</dbReference>
<gene>
    <name evidence="2" type="ORF">Ahy_B06g084164</name>
</gene>
<dbReference type="STRING" id="3818.A0A444YR87"/>
<feature type="domain" description="Reverse transcriptase" evidence="1">
    <location>
        <begin position="345"/>
        <end position="432"/>
    </location>
</feature>
<dbReference type="Pfam" id="PF00078">
    <property type="entry name" value="RVT_1"/>
    <property type="match status" value="1"/>
</dbReference>
<organism evidence="2 3">
    <name type="scientific">Arachis hypogaea</name>
    <name type="common">Peanut</name>
    <dbReference type="NCBI Taxonomy" id="3818"/>
    <lineage>
        <taxon>Eukaryota</taxon>
        <taxon>Viridiplantae</taxon>
        <taxon>Streptophyta</taxon>
        <taxon>Embryophyta</taxon>
        <taxon>Tracheophyta</taxon>
        <taxon>Spermatophyta</taxon>
        <taxon>Magnoliopsida</taxon>
        <taxon>eudicotyledons</taxon>
        <taxon>Gunneridae</taxon>
        <taxon>Pentapetalae</taxon>
        <taxon>rosids</taxon>
        <taxon>fabids</taxon>
        <taxon>Fabales</taxon>
        <taxon>Fabaceae</taxon>
        <taxon>Papilionoideae</taxon>
        <taxon>50 kb inversion clade</taxon>
        <taxon>dalbergioids sensu lato</taxon>
        <taxon>Dalbergieae</taxon>
        <taxon>Pterocarpus clade</taxon>
        <taxon>Arachis</taxon>
    </lineage>
</organism>
<dbReference type="PANTHER" id="PTHR31635">
    <property type="entry name" value="REVERSE TRANSCRIPTASE DOMAIN-CONTAINING PROTEIN-RELATED"/>
    <property type="match status" value="1"/>
</dbReference>
<dbReference type="EMBL" id="SDMP01000016">
    <property type="protein sequence ID" value="RYR04437.1"/>
    <property type="molecule type" value="Genomic_DNA"/>
</dbReference>
<dbReference type="Proteomes" id="UP000289738">
    <property type="component" value="Chromosome B06"/>
</dbReference>
<dbReference type="AlphaFoldDB" id="A0A444YR87"/>
<dbReference type="InterPro" id="IPR043502">
    <property type="entry name" value="DNA/RNA_pol_sf"/>
</dbReference>
<dbReference type="Gene3D" id="3.60.10.10">
    <property type="entry name" value="Endonuclease/exonuclease/phosphatase"/>
    <property type="match status" value="1"/>
</dbReference>